<evidence type="ECO:0000313" key="4">
    <source>
        <dbReference type="RefSeq" id="XP_033578737.1"/>
    </source>
</evidence>
<evidence type="ECO:0000313" key="3">
    <source>
        <dbReference type="Proteomes" id="UP000504636"/>
    </source>
</evidence>
<sequence>MRIRLPQQRPPEGPPLVNRERRTKQIDGPSVLGKVRVTKAKAKSKERNTRNMQTQKPKAPEPEPSIQKLDVILQSSTSQASKRPETKSRRTKIDRPLRQIHPQSVSKASRFAGIKVKSPSGPRRRGAEQTQSPDRARRPTPQQA</sequence>
<dbReference type="GeneID" id="54460586"/>
<dbReference type="Proteomes" id="UP000504636">
    <property type="component" value="Unplaced"/>
</dbReference>
<evidence type="ECO:0000256" key="1">
    <source>
        <dbReference type="SAM" id="MobiDB-lite"/>
    </source>
</evidence>
<dbReference type="EMBL" id="MU003698">
    <property type="protein sequence ID" value="KAF2811773.1"/>
    <property type="molecule type" value="Genomic_DNA"/>
</dbReference>
<accession>A0A6A6YTS1</accession>
<reference evidence="4" key="3">
    <citation type="submission" date="2025-04" db="UniProtKB">
        <authorList>
            <consortium name="RefSeq"/>
        </authorList>
    </citation>
    <scope>IDENTIFICATION</scope>
    <source>
        <strain evidence="4">CBS 304.34</strain>
    </source>
</reference>
<protein>
    <submittedName>
        <fullName evidence="2 4">Uncharacterized protein</fullName>
    </submittedName>
</protein>
<reference evidence="4" key="2">
    <citation type="submission" date="2020-04" db="EMBL/GenBank/DDBJ databases">
        <authorList>
            <consortium name="NCBI Genome Project"/>
        </authorList>
    </citation>
    <scope>NUCLEOTIDE SEQUENCE</scope>
    <source>
        <strain evidence="4">CBS 304.34</strain>
    </source>
</reference>
<evidence type="ECO:0000313" key="2">
    <source>
        <dbReference type="EMBL" id="KAF2811773.1"/>
    </source>
</evidence>
<name>A0A6A6YTS1_9PEZI</name>
<reference evidence="2 4" key="1">
    <citation type="journal article" date="2020" name="Stud. Mycol.">
        <title>101 Dothideomycetes genomes: a test case for predicting lifestyles and emergence of pathogens.</title>
        <authorList>
            <person name="Haridas S."/>
            <person name="Albert R."/>
            <person name="Binder M."/>
            <person name="Bloem J."/>
            <person name="Labutti K."/>
            <person name="Salamov A."/>
            <person name="Andreopoulos B."/>
            <person name="Baker S."/>
            <person name="Barry K."/>
            <person name="Bills G."/>
            <person name="Bluhm B."/>
            <person name="Cannon C."/>
            <person name="Castanera R."/>
            <person name="Culley D."/>
            <person name="Daum C."/>
            <person name="Ezra D."/>
            <person name="Gonzalez J."/>
            <person name="Henrissat B."/>
            <person name="Kuo A."/>
            <person name="Liang C."/>
            <person name="Lipzen A."/>
            <person name="Lutzoni F."/>
            <person name="Magnuson J."/>
            <person name="Mondo S."/>
            <person name="Nolan M."/>
            <person name="Ohm R."/>
            <person name="Pangilinan J."/>
            <person name="Park H.-J."/>
            <person name="Ramirez L."/>
            <person name="Alfaro M."/>
            <person name="Sun H."/>
            <person name="Tritt A."/>
            <person name="Yoshinaga Y."/>
            <person name="Zwiers L.-H."/>
            <person name="Turgeon B."/>
            <person name="Goodwin S."/>
            <person name="Spatafora J."/>
            <person name="Crous P."/>
            <person name="Grigoriev I."/>
        </authorList>
    </citation>
    <scope>NUCLEOTIDE SEQUENCE</scope>
    <source>
        <strain evidence="2 4">CBS 304.34</strain>
    </source>
</reference>
<gene>
    <name evidence="2 4" type="ORF">BDZ99DRAFT_461763</name>
</gene>
<proteinExistence type="predicted"/>
<keyword evidence="3" id="KW-1185">Reference proteome</keyword>
<dbReference type="OrthoDB" id="10529703at2759"/>
<organism evidence="2">
    <name type="scientific">Mytilinidion resinicola</name>
    <dbReference type="NCBI Taxonomy" id="574789"/>
    <lineage>
        <taxon>Eukaryota</taxon>
        <taxon>Fungi</taxon>
        <taxon>Dikarya</taxon>
        <taxon>Ascomycota</taxon>
        <taxon>Pezizomycotina</taxon>
        <taxon>Dothideomycetes</taxon>
        <taxon>Pleosporomycetidae</taxon>
        <taxon>Mytilinidiales</taxon>
        <taxon>Mytilinidiaceae</taxon>
        <taxon>Mytilinidion</taxon>
    </lineage>
</organism>
<feature type="region of interest" description="Disordered" evidence="1">
    <location>
        <begin position="1"/>
        <end position="144"/>
    </location>
</feature>
<dbReference type="AlphaFoldDB" id="A0A6A6YTS1"/>
<feature type="compositionally biased region" description="Basic and acidic residues" evidence="1">
    <location>
        <begin position="82"/>
        <end position="97"/>
    </location>
</feature>
<dbReference type="RefSeq" id="XP_033578737.1">
    <property type="nucleotide sequence ID" value="XM_033719693.1"/>
</dbReference>